<dbReference type="RefSeq" id="WP_257318370.1">
    <property type="nucleotide sequence ID" value="NZ_JANFDG010000051.1"/>
</dbReference>
<proteinExistence type="inferred from homology"/>
<sequence>MRLAILSDIHANREAFEAVLAAAAAAGAERLVLLGDIVGYGADPEWCAERARALAAEGAVVLQGNHDEAVGKPGATMNATAAFALEWTRRQLGAEARAFLASLPLSAREGECLFVHADASAPASWNYVLDAADAGAHLAACEARVSFCGHVHRPALYSLAGAGKVTHFRPVSQTPVPLLPQRRWLAVVGSVGQPRDGNPAAAFCLYDTESAELQFRRVAYDVETAAEKIRAAGLPASLADRLAEGR</sequence>
<gene>
    <name evidence="3" type="ORF">ACFOHH_21375</name>
</gene>
<dbReference type="InterPro" id="IPR024654">
    <property type="entry name" value="Calcineurin-like_PHP_lpxH"/>
</dbReference>
<accession>A0ABV7DL19</accession>
<dbReference type="InterPro" id="IPR029052">
    <property type="entry name" value="Metallo-depent_PP-like"/>
</dbReference>
<feature type="domain" description="Calcineurin-like phosphoesterase" evidence="2">
    <location>
        <begin position="1"/>
        <end position="210"/>
    </location>
</feature>
<keyword evidence="4" id="KW-1185">Reference proteome</keyword>
<dbReference type="Gene3D" id="3.60.21.10">
    <property type="match status" value="1"/>
</dbReference>
<dbReference type="PIRSF" id="PIRSF000883">
    <property type="entry name" value="Pesterase_MJ0912"/>
    <property type="match status" value="1"/>
</dbReference>
<evidence type="ECO:0000313" key="3">
    <source>
        <dbReference type="EMBL" id="MFC3075676.1"/>
    </source>
</evidence>
<comment type="caution">
    <text evidence="3">The sequence shown here is derived from an EMBL/GenBank/DDBJ whole genome shotgun (WGS) entry which is preliminary data.</text>
</comment>
<protein>
    <submittedName>
        <fullName evidence="3">Metallophosphoesterase family protein</fullName>
    </submittedName>
</protein>
<dbReference type="CDD" id="cd00838">
    <property type="entry name" value="MPP_superfamily"/>
    <property type="match status" value="1"/>
</dbReference>
<evidence type="ECO:0000256" key="1">
    <source>
        <dbReference type="ARBA" id="ARBA00008950"/>
    </source>
</evidence>
<dbReference type="Proteomes" id="UP001595377">
    <property type="component" value="Unassembled WGS sequence"/>
</dbReference>
<comment type="similarity">
    <text evidence="1">Belongs to the metallophosphoesterase superfamily. YfcE family.</text>
</comment>
<dbReference type="InterPro" id="IPR011152">
    <property type="entry name" value="Pesterase_MJ0912"/>
</dbReference>
<reference evidence="4" key="1">
    <citation type="journal article" date="2019" name="Int. J. Syst. Evol. Microbiol.">
        <title>The Global Catalogue of Microorganisms (GCM) 10K type strain sequencing project: providing services to taxonomists for standard genome sequencing and annotation.</title>
        <authorList>
            <consortium name="The Broad Institute Genomics Platform"/>
            <consortium name="The Broad Institute Genome Sequencing Center for Infectious Disease"/>
            <person name="Wu L."/>
            <person name="Ma J."/>
        </authorList>
    </citation>
    <scope>NUCLEOTIDE SEQUENCE [LARGE SCALE GENOMIC DNA]</scope>
    <source>
        <strain evidence="4">KCTC 52677</strain>
    </source>
</reference>
<dbReference type="PANTHER" id="PTHR42850:SF2">
    <property type="entry name" value="BLL5683 PROTEIN"/>
    <property type="match status" value="1"/>
</dbReference>
<organism evidence="3 4">
    <name type="scientific">Shinella pollutisoli</name>
    <dbReference type="NCBI Taxonomy" id="2250594"/>
    <lineage>
        <taxon>Bacteria</taxon>
        <taxon>Pseudomonadati</taxon>
        <taxon>Pseudomonadota</taxon>
        <taxon>Alphaproteobacteria</taxon>
        <taxon>Hyphomicrobiales</taxon>
        <taxon>Rhizobiaceae</taxon>
        <taxon>Shinella</taxon>
    </lineage>
</organism>
<dbReference type="EMBL" id="JBHRSP010000038">
    <property type="protein sequence ID" value="MFC3075676.1"/>
    <property type="molecule type" value="Genomic_DNA"/>
</dbReference>
<dbReference type="Pfam" id="PF12850">
    <property type="entry name" value="Metallophos_2"/>
    <property type="match status" value="1"/>
</dbReference>
<evidence type="ECO:0000313" key="4">
    <source>
        <dbReference type="Proteomes" id="UP001595377"/>
    </source>
</evidence>
<dbReference type="InterPro" id="IPR050126">
    <property type="entry name" value="Ap4A_hydrolase"/>
</dbReference>
<dbReference type="PANTHER" id="PTHR42850">
    <property type="entry name" value="METALLOPHOSPHOESTERASE"/>
    <property type="match status" value="1"/>
</dbReference>
<evidence type="ECO:0000259" key="2">
    <source>
        <dbReference type="Pfam" id="PF12850"/>
    </source>
</evidence>
<dbReference type="SUPFAM" id="SSF56300">
    <property type="entry name" value="Metallo-dependent phosphatases"/>
    <property type="match status" value="1"/>
</dbReference>
<name>A0ABV7DL19_9HYPH</name>